<dbReference type="Proteomes" id="UP000000226">
    <property type="component" value="Chromosome 4"/>
</dbReference>
<name>V7C2V5_PHAVU</name>
<reference evidence="3" key="1">
    <citation type="journal article" date="2014" name="Nat. Genet.">
        <title>A reference genome for common bean and genome-wide analysis of dual domestications.</title>
        <authorList>
            <person name="Schmutz J."/>
            <person name="McClean P.E."/>
            <person name="Mamidi S."/>
            <person name="Wu G.A."/>
            <person name="Cannon S.B."/>
            <person name="Grimwood J."/>
            <person name="Jenkins J."/>
            <person name="Shu S."/>
            <person name="Song Q."/>
            <person name="Chavarro C."/>
            <person name="Torres-Torres M."/>
            <person name="Geffroy V."/>
            <person name="Moghaddam S.M."/>
            <person name="Gao D."/>
            <person name="Abernathy B."/>
            <person name="Barry K."/>
            <person name="Blair M."/>
            <person name="Brick M.A."/>
            <person name="Chovatia M."/>
            <person name="Gepts P."/>
            <person name="Goodstein D.M."/>
            <person name="Gonzales M."/>
            <person name="Hellsten U."/>
            <person name="Hyten D.L."/>
            <person name="Jia G."/>
            <person name="Kelly J.D."/>
            <person name="Kudrna D."/>
            <person name="Lee R."/>
            <person name="Richard M.M."/>
            <person name="Miklas P.N."/>
            <person name="Osorno J.M."/>
            <person name="Rodrigues J."/>
            <person name="Thareau V."/>
            <person name="Urrea C.A."/>
            <person name="Wang M."/>
            <person name="Yu Y."/>
            <person name="Zhang M."/>
            <person name="Wing R.A."/>
            <person name="Cregan P.B."/>
            <person name="Rokhsar D.S."/>
            <person name="Jackson S.A."/>
        </authorList>
    </citation>
    <scope>NUCLEOTIDE SEQUENCE [LARGE SCALE GENOMIC DNA]</scope>
    <source>
        <strain evidence="3">cv. G19833</strain>
    </source>
</reference>
<dbReference type="AlphaFoldDB" id="V7C2V5"/>
<dbReference type="OrthoDB" id="1721938at2759"/>
<dbReference type="eggNOG" id="KOG0136">
    <property type="taxonomic scope" value="Eukaryota"/>
</dbReference>
<evidence type="ECO:0000313" key="2">
    <source>
        <dbReference type="EMBL" id="ESW23201.1"/>
    </source>
</evidence>
<dbReference type="STRING" id="3885.V7C2V5"/>
<sequence length="116" mass="12434">MATHPGARTTETTTHLQQRQRQRTCRNDDGNGNAPCSNGNGNAPCSNSDGNTLCNGNGLCNGDDNTSEGGQPLQPYHSEDWLKPNVVLEAFEARAARICVACAQNLSKFSNPEESK</sequence>
<evidence type="ECO:0000256" key="1">
    <source>
        <dbReference type="SAM" id="MobiDB-lite"/>
    </source>
</evidence>
<feature type="region of interest" description="Disordered" evidence="1">
    <location>
        <begin position="1"/>
        <end position="42"/>
    </location>
</feature>
<keyword evidence="3" id="KW-1185">Reference proteome</keyword>
<accession>V7C2V5</accession>
<dbReference type="EMBL" id="CM002291">
    <property type="protein sequence ID" value="ESW23201.1"/>
    <property type="molecule type" value="Genomic_DNA"/>
</dbReference>
<protein>
    <submittedName>
        <fullName evidence="2">Uncharacterized protein</fullName>
    </submittedName>
</protein>
<evidence type="ECO:0000313" key="3">
    <source>
        <dbReference type="Proteomes" id="UP000000226"/>
    </source>
</evidence>
<dbReference type="Gramene" id="ESW23201">
    <property type="protein sequence ID" value="ESW23201"/>
    <property type="gene ID" value="PHAVU_004G026800g"/>
</dbReference>
<organism evidence="2 3">
    <name type="scientific">Phaseolus vulgaris</name>
    <name type="common">Kidney bean</name>
    <name type="synonym">French bean</name>
    <dbReference type="NCBI Taxonomy" id="3885"/>
    <lineage>
        <taxon>Eukaryota</taxon>
        <taxon>Viridiplantae</taxon>
        <taxon>Streptophyta</taxon>
        <taxon>Embryophyta</taxon>
        <taxon>Tracheophyta</taxon>
        <taxon>Spermatophyta</taxon>
        <taxon>Magnoliopsida</taxon>
        <taxon>eudicotyledons</taxon>
        <taxon>Gunneridae</taxon>
        <taxon>Pentapetalae</taxon>
        <taxon>rosids</taxon>
        <taxon>fabids</taxon>
        <taxon>Fabales</taxon>
        <taxon>Fabaceae</taxon>
        <taxon>Papilionoideae</taxon>
        <taxon>50 kb inversion clade</taxon>
        <taxon>NPAAA clade</taxon>
        <taxon>indigoferoid/millettioid clade</taxon>
        <taxon>Phaseoleae</taxon>
        <taxon>Phaseolus</taxon>
    </lineage>
</organism>
<proteinExistence type="predicted"/>
<gene>
    <name evidence="2" type="ORF">PHAVU_004G026800g</name>
</gene>
<feature type="compositionally biased region" description="Low complexity" evidence="1">
    <location>
        <begin position="8"/>
        <end position="17"/>
    </location>
</feature>